<comment type="caution">
    <text evidence="1">The sequence shown here is derived from an EMBL/GenBank/DDBJ whole genome shotgun (WGS) entry which is preliminary data.</text>
</comment>
<gene>
    <name evidence="1" type="ORF">GRI58_15145</name>
</gene>
<sequence>MLLIALAVASAQAPLPLEWASFGRTASNSHVSETVEIATSRNTGADQFQYELRYTKKSRGGEIETKWADSLECPSVRSVIYSMRNIQMPRPAPFGAPGEPMGVSLDGTRYFLIAPSTYEMGKITITSNEPSPLSKWVDSALQQLKACWKIVRDQ</sequence>
<proteinExistence type="predicted"/>
<dbReference type="AlphaFoldDB" id="A0A845AKK3"/>
<name>A0A845AKK3_9SPHN</name>
<keyword evidence="2" id="KW-1185">Reference proteome</keyword>
<protein>
    <submittedName>
        <fullName evidence="1">Uncharacterized protein</fullName>
    </submittedName>
</protein>
<organism evidence="1 2">
    <name type="scientific">Qipengyuania algicida</name>
    <dbReference type="NCBI Taxonomy" id="1836209"/>
    <lineage>
        <taxon>Bacteria</taxon>
        <taxon>Pseudomonadati</taxon>
        <taxon>Pseudomonadota</taxon>
        <taxon>Alphaproteobacteria</taxon>
        <taxon>Sphingomonadales</taxon>
        <taxon>Erythrobacteraceae</taxon>
        <taxon>Qipengyuania</taxon>
    </lineage>
</organism>
<dbReference type="Proteomes" id="UP000439780">
    <property type="component" value="Unassembled WGS sequence"/>
</dbReference>
<reference evidence="1 2" key="1">
    <citation type="submission" date="2019-12" db="EMBL/GenBank/DDBJ databases">
        <title>Genomic-based taxomic classification of the family Erythrobacteraceae.</title>
        <authorList>
            <person name="Xu L."/>
        </authorList>
    </citation>
    <scope>NUCLEOTIDE SEQUENCE [LARGE SCALE GENOMIC DNA]</scope>
    <source>
        <strain evidence="1 2">KEMB 9005-328</strain>
    </source>
</reference>
<evidence type="ECO:0000313" key="1">
    <source>
        <dbReference type="EMBL" id="MXP30144.1"/>
    </source>
</evidence>
<dbReference type="OrthoDB" id="7573645at2"/>
<accession>A0A845AKK3</accession>
<dbReference type="EMBL" id="WTYA01000017">
    <property type="protein sequence ID" value="MXP30144.1"/>
    <property type="molecule type" value="Genomic_DNA"/>
</dbReference>
<evidence type="ECO:0000313" key="2">
    <source>
        <dbReference type="Proteomes" id="UP000439780"/>
    </source>
</evidence>